<name>A0A5N5FWM7_9ROSA</name>
<evidence type="ECO:0000313" key="1">
    <source>
        <dbReference type="EMBL" id="KAB2605552.1"/>
    </source>
</evidence>
<accession>A0A5N5FWM7</accession>
<sequence length="113" mass="12340">MDVKCISLAHFLSPNQHAGIPSRLSVLRFRPNCGFVSFLLRCLRRIEHSVAFSSIAALVATNKTFVIPTTVVAAAACIWKLSLLIGLGFMYLIPSIYFGSLLPSVWNAVTLST</sequence>
<dbReference type="AlphaFoldDB" id="A0A5N5FWM7"/>
<dbReference type="Proteomes" id="UP000327157">
    <property type="component" value="Chromosome 11"/>
</dbReference>
<organism evidence="1 2">
    <name type="scientific">Pyrus ussuriensis x Pyrus communis</name>
    <dbReference type="NCBI Taxonomy" id="2448454"/>
    <lineage>
        <taxon>Eukaryota</taxon>
        <taxon>Viridiplantae</taxon>
        <taxon>Streptophyta</taxon>
        <taxon>Embryophyta</taxon>
        <taxon>Tracheophyta</taxon>
        <taxon>Spermatophyta</taxon>
        <taxon>Magnoliopsida</taxon>
        <taxon>eudicotyledons</taxon>
        <taxon>Gunneridae</taxon>
        <taxon>Pentapetalae</taxon>
        <taxon>rosids</taxon>
        <taxon>fabids</taxon>
        <taxon>Rosales</taxon>
        <taxon>Rosaceae</taxon>
        <taxon>Amygdaloideae</taxon>
        <taxon>Maleae</taxon>
        <taxon>Pyrus</taxon>
    </lineage>
</organism>
<reference evidence="1 2" key="3">
    <citation type="submission" date="2019-11" db="EMBL/GenBank/DDBJ databases">
        <title>A de novo genome assembly of a pear dwarfing rootstock.</title>
        <authorList>
            <person name="Wang F."/>
            <person name="Wang J."/>
            <person name="Li S."/>
            <person name="Zhang Y."/>
            <person name="Fang M."/>
            <person name="Ma L."/>
            <person name="Zhao Y."/>
            <person name="Jiang S."/>
        </authorList>
    </citation>
    <scope>NUCLEOTIDE SEQUENCE [LARGE SCALE GENOMIC DNA]</scope>
    <source>
        <strain evidence="1">S2</strain>
        <tissue evidence="1">Leaf</tissue>
    </source>
</reference>
<gene>
    <name evidence="1" type="ORF">D8674_005269</name>
</gene>
<protein>
    <submittedName>
        <fullName evidence="1">Uncharacterized protein</fullName>
    </submittedName>
</protein>
<dbReference type="EMBL" id="SMOL01000559">
    <property type="protein sequence ID" value="KAB2605552.1"/>
    <property type="molecule type" value="Genomic_DNA"/>
</dbReference>
<keyword evidence="2" id="KW-1185">Reference proteome</keyword>
<reference evidence="2" key="2">
    <citation type="submission" date="2019-10" db="EMBL/GenBank/DDBJ databases">
        <title>A de novo genome assembly of a pear dwarfing rootstock.</title>
        <authorList>
            <person name="Wang F."/>
            <person name="Wang J."/>
            <person name="Li S."/>
            <person name="Zhang Y."/>
            <person name="Fang M."/>
            <person name="Ma L."/>
            <person name="Zhao Y."/>
            <person name="Jiang S."/>
        </authorList>
    </citation>
    <scope>NUCLEOTIDE SEQUENCE [LARGE SCALE GENOMIC DNA]</scope>
</reference>
<comment type="caution">
    <text evidence="1">The sequence shown here is derived from an EMBL/GenBank/DDBJ whole genome shotgun (WGS) entry which is preliminary data.</text>
</comment>
<evidence type="ECO:0000313" key="2">
    <source>
        <dbReference type="Proteomes" id="UP000327157"/>
    </source>
</evidence>
<proteinExistence type="predicted"/>
<reference evidence="1 2" key="1">
    <citation type="submission" date="2019-09" db="EMBL/GenBank/DDBJ databases">
        <authorList>
            <person name="Ou C."/>
        </authorList>
    </citation>
    <scope>NUCLEOTIDE SEQUENCE [LARGE SCALE GENOMIC DNA]</scope>
    <source>
        <strain evidence="1">S2</strain>
        <tissue evidence="1">Leaf</tissue>
    </source>
</reference>